<proteinExistence type="predicted"/>
<dbReference type="EMBL" id="JRLF01000015">
    <property type="protein sequence ID" value="KQB37841.1"/>
    <property type="molecule type" value="Genomic_DNA"/>
</dbReference>
<organism evidence="2 3">
    <name type="scientific">Flavobacterium aquidurense</name>
    <dbReference type="NCBI Taxonomy" id="362413"/>
    <lineage>
        <taxon>Bacteria</taxon>
        <taxon>Pseudomonadati</taxon>
        <taxon>Bacteroidota</taxon>
        <taxon>Flavobacteriia</taxon>
        <taxon>Flavobacteriales</taxon>
        <taxon>Flavobacteriaceae</taxon>
        <taxon>Flavobacterium</taxon>
    </lineage>
</organism>
<evidence type="ECO:0000313" key="2">
    <source>
        <dbReference type="EMBL" id="KQB37841.1"/>
    </source>
</evidence>
<reference evidence="2 3" key="1">
    <citation type="submission" date="2014-09" db="EMBL/GenBank/DDBJ databases">
        <title>Genome sequence of Flavobacterium aquidurense RC62.</title>
        <authorList>
            <person name="Kim J.F."/>
            <person name="Kwak M.-J."/>
        </authorList>
    </citation>
    <scope>NUCLEOTIDE SEQUENCE [LARGE SCALE GENOMIC DNA]</scope>
    <source>
        <strain evidence="2 3">RC62</strain>
    </source>
</reference>
<keyword evidence="1" id="KW-0812">Transmembrane</keyword>
<evidence type="ECO:0000256" key="1">
    <source>
        <dbReference type="SAM" id="Phobius"/>
    </source>
</evidence>
<comment type="caution">
    <text evidence="2">The sequence shown here is derived from an EMBL/GenBank/DDBJ whole genome shotgun (WGS) entry which is preliminary data.</text>
</comment>
<accession>A0A0Q0XPN4</accession>
<dbReference type="AlphaFoldDB" id="A0A0Q0XPN4"/>
<gene>
    <name evidence="2" type="ORF">RC62_3007</name>
</gene>
<sequence>MIIGKNLFGFQLCLFMILLNLFSSFIVLLVKYYRKRKKRKLDLLEQDFQQ</sequence>
<feature type="transmembrane region" description="Helical" evidence="1">
    <location>
        <begin position="6"/>
        <end position="30"/>
    </location>
</feature>
<protein>
    <submittedName>
        <fullName evidence="2">Uncharacterized protein</fullName>
    </submittedName>
</protein>
<keyword evidence="1" id="KW-0472">Membrane</keyword>
<dbReference type="PATRIC" id="fig|362413.3.peg.2957"/>
<name>A0A0Q0XPN4_9FLAO</name>
<evidence type="ECO:0000313" key="3">
    <source>
        <dbReference type="Proteomes" id="UP000050443"/>
    </source>
</evidence>
<keyword evidence="1" id="KW-1133">Transmembrane helix</keyword>
<dbReference type="Proteomes" id="UP000050443">
    <property type="component" value="Unassembled WGS sequence"/>
</dbReference>